<accession>A0ABY7PJH2</accession>
<protein>
    <recommendedName>
        <fullName evidence="3">Tn3 transposase DDE domain-containing protein</fullName>
    </recommendedName>
</protein>
<organism evidence="1 2">
    <name type="scientific">Hymenobacter yonginensis</name>
    <dbReference type="NCBI Taxonomy" id="748197"/>
    <lineage>
        <taxon>Bacteria</taxon>
        <taxon>Pseudomonadati</taxon>
        <taxon>Bacteroidota</taxon>
        <taxon>Cytophagia</taxon>
        <taxon>Cytophagales</taxon>
        <taxon>Hymenobacteraceae</taxon>
        <taxon>Hymenobacter</taxon>
    </lineage>
</organism>
<dbReference type="EMBL" id="CP115396">
    <property type="protein sequence ID" value="WBO82844.1"/>
    <property type="molecule type" value="Genomic_DNA"/>
</dbReference>
<reference evidence="1 2" key="1">
    <citation type="journal article" date="2011" name="Int. J. Syst. Evol. Microbiol.">
        <title>Hymenobacter yonginensis sp. nov., isolated from a mesotrophic artificial lake.</title>
        <authorList>
            <person name="Joung Y."/>
            <person name="Cho S.H."/>
            <person name="Kim H."/>
            <person name="Kim S.B."/>
            <person name="Joh K."/>
        </authorList>
    </citation>
    <scope>NUCLEOTIDE SEQUENCE [LARGE SCALE GENOMIC DNA]</scope>
    <source>
        <strain evidence="1 2">KCTC 22745</strain>
    </source>
</reference>
<sequence length="84" mass="9858">MLRRQRNSERGRDAYSRLVVKRPVPRQLNSIINGETLYNEPADGTIRNDILSFQIRMILIWKAFCTFEPDTEMLAPRLAGKPRR</sequence>
<proteinExistence type="predicted"/>
<dbReference type="Proteomes" id="UP001211872">
    <property type="component" value="Chromosome"/>
</dbReference>
<keyword evidence="2" id="KW-1185">Reference proteome</keyword>
<name>A0ABY7PJH2_9BACT</name>
<evidence type="ECO:0000313" key="1">
    <source>
        <dbReference type="EMBL" id="WBO82844.1"/>
    </source>
</evidence>
<dbReference type="RefSeq" id="WP_270125179.1">
    <property type="nucleotide sequence ID" value="NZ_CP115396.1"/>
</dbReference>
<evidence type="ECO:0000313" key="2">
    <source>
        <dbReference type="Proteomes" id="UP001211872"/>
    </source>
</evidence>
<gene>
    <name evidence="1" type="ORF">O9Z63_10630</name>
</gene>
<evidence type="ECO:0008006" key="3">
    <source>
        <dbReference type="Google" id="ProtNLM"/>
    </source>
</evidence>